<comment type="caution">
    <text evidence="1">The sequence shown here is derived from an EMBL/GenBank/DDBJ whole genome shotgun (WGS) entry which is preliminary data.</text>
</comment>
<reference evidence="1 2" key="1">
    <citation type="journal article" date="2023" name="Elife">
        <title>Identification of key yeast species and microbe-microbe interactions impacting larval growth of Drosophila in the wild.</title>
        <authorList>
            <person name="Mure A."/>
            <person name="Sugiura Y."/>
            <person name="Maeda R."/>
            <person name="Honda K."/>
            <person name="Sakurai N."/>
            <person name="Takahashi Y."/>
            <person name="Watada M."/>
            <person name="Katoh T."/>
            <person name="Gotoh A."/>
            <person name="Gotoh Y."/>
            <person name="Taniguchi I."/>
            <person name="Nakamura K."/>
            <person name="Hayashi T."/>
            <person name="Katayama T."/>
            <person name="Uemura T."/>
            <person name="Hattori Y."/>
        </authorList>
    </citation>
    <scope>NUCLEOTIDE SEQUENCE [LARGE SCALE GENOMIC DNA]</scope>
    <source>
        <strain evidence="1 2">PK-24</strain>
    </source>
</reference>
<organism evidence="1 2">
    <name type="scientific">Pichia kluyveri</name>
    <name type="common">Yeast</name>
    <dbReference type="NCBI Taxonomy" id="36015"/>
    <lineage>
        <taxon>Eukaryota</taxon>
        <taxon>Fungi</taxon>
        <taxon>Dikarya</taxon>
        <taxon>Ascomycota</taxon>
        <taxon>Saccharomycotina</taxon>
        <taxon>Pichiomycetes</taxon>
        <taxon>Pichiales</taxon>
        <taxon>Pichiaceae</taxon>
        <taxon>Pichia</taxon>
    </lineage>
</organism>
<gene>
    <name evidence="1" type="ORF">DAPK24_055370</name>
</gene>
<accession>A0AAV5RBH6</accession>
<protein>
    <recommendedName>
        <fullName evidence="3">J domain-containing protein</fullName>
    </recommendedName>
</protein>
<dbReference type="AlphaFoldDB" id="A0AAV5RBH6"/>
<sequence length="295" mass="34879">MVKTEEDWFEEELVYEFIDIRETGNYHDKHCEFDPDKHPERRELYNMLQFAYLYLEDNKRYEEYKKTGRVVLKGLDNSVKDWKEYFETKFETAMKTMDDRLRAELLDGDYSMQDDLVYESLPWVMGNVSKLFDVIPYAKLDLETEKRFFEGGDDCGYSYDDIPQYYIYSRNRQRRIKLMLNKAARLKKQKEELEALNPPNYLHLVDYVEKLNQYEIPKPVIQQVVKPVIKPVVKPSAKTTPKAALEPISVAKKINVNGKENMKPKAKVSKVSKVPVKLAKKVNIFAKKYVSQLKN</sequence>
<evidence type="ECO:0000313" key="2">
    <source>
        <dbReference type="Proteomes" id="UP001378960"/>
    </source>
</evidence>
<evidence type="ECO:0000313" key="1">
    <source>
        <dbReference type="EMBL" id="GMM48939.1"/>
    </source>
</evidence>
<dbReference type="Proteomes" id="UP001378960">
    <property type="component" value="Unassembled WGS sequence"/>
</dbReference>
<keyword evidence="2" id="KW-1185">Reference proteome</keyword>
<proteinExistence type="predicted"/>
<evidence type="ECO:0008006" key="3">
    <source>
        <dbReference type="Google" id="ProtNLM"/>
    </source>
</evidence>
<name>A0AAV5RBH6_PICKL</name>
<dbReference type="EMBL" id="BTGB01000009">
    <property type="protein sequence ID" value="GMM48939.1"/>
    <property type="molecule type" value="Genomic_DNA"/>
</dbReference>